<feature type="region of interest" description="Disordered" evidence="5">
    <location>
        <begin position="94"/>
        <end position="115"/>
    </location>
</feature>
<gene>
    <name evidence="7" type="ORF">BD626DRAFT_446386</name>
</gene>
<evidence type="ECO:0000256" key="4">
    <source>
        <dbReference type="PROSITE-ProRule" id="PRU00221"/>
    </source>
</evidence>
<feature type="repeat" description="WD" evidence="4">
    <location>
        <begin position="451"/>
        <end position="495"/>
    </location>
</feature>
<reference evidence="7 8" key="1">
    <citation type="journal article" date="2019" name="New Phytol.">
        <title>Comparative genomics reveals unique wood-decay strategies and fruiting body development in the Schizophyllaceae.</title>
        <authorList>
            <person name="Almasi E."/>
            <person name="Sahu N."/>
            <person name="Krizsan K."/>
            <person name="Balint B."/>
            <person name="Kovacs G.M."/>
            <person name="Kiss B."/>
            <person name="Cseklye J."/>
            <person name="Drula E."/>
            <person name="Henrissat B."/>
            <person name="Nagy I."/>
            <person name="Chovatia M."/>
            <person name="Adam C."/>
            <person name="LaButti K."/>
            <person name="Lipzen A."/>
            <person name="Riley R."/>
            <person name="Grigoriev I.V."/>
            <person name="Nagy L.G."/>
        </authorList>
    </citation>
    <scope>NUCLEOTIDE SEQUENCE [LARGE SCALE GENOMIC DNA]</scope>
    <source>
        <strain evidence="7 8">NL-1724</strain>
    </source>
</reference>
<dbReference type="SMART" id="SM00320">
    <property type="entry name" value="WD40"/>
    <property type="match status" value="6"/>
</dbReference>
<feature type="region of interest" description="Disordered" evidence="5">
    <location>
        <begin position="1"/>
        <end position="72"/>
    </location>
</feature>
<dbReference type="Pfam" id="PF12894">
    <property type="entry name" value="ANAPC4_WD40"/>
    <property type="match status" value="1"/>
</dbReference>
<dbReference type="InterPro" id="IPR001680">
    <property type="entry name" value="WD40_rpt"/>
</dbReference>
<keyword evidence="2" id="KW-0677">Repeat</keyword>
<evidence type="ECO:0000256" key="5">
    <source>
        <dbReference type="SAM" id="MobiDB-lite"/>
    </source>
</evidence>
<dbReference type="InterPro" id="IPR036322">
    <property type="entry name" value="WD40_repeat_dom_sf"/>
</dbReference>
<dbReference type="SUPFAM" id="SSF50978">
    <property type="entry name" value="WD40 repeat-like"/>
    <property type="match status" value="1"/>
</dbReference>
<dbReference type="OrthoDB" id="10263272at2759"/>
<dbReference type="InterPro" id="IPR015943">
    <property type="entry name" value="WD40/YVTN_repeat-like_dom_sf"/>
</dbReference>
<dbReference type="PROSITE" id="PS50082">
    <property type="entry name" value="WD_REPEATS_2"/>
    <property type="match status" value="2"/>
</dbReference>
<dbReference type="PANTHER" id="PTHR19918:SF1">
    <property type="entry name" value="FIZZY-RELATED PROTEIN HOMOLOG"/>
    <property type="match status" value="1"/>
</dbReference>
<evidence type="ECO:0000313" key="7">
    <source>
        <dbReference type="EMBL" id="TRM68853.1"/>
    </source>
</evidence>
<dbReference type="Gene3D" id="2.130.10.10">
    <property type="entry name" value="YVTN repeat-like/Quinoprotein amine dehydrogenase"/>
    <property type="match status" value="2"/>
</dbReference>
<feature type="domain" description="Anaphase-promoting complex subunit 4-like WD40" evidence="6">
    <location>
        <begin position="253"/>
        <end position="318"/>
    </location>
</feature>
<organism evidence="7 8">
    <name type="scientific">Schizophyllum amplum</name>
    <dbReference type="NCBI Taxonomy" id="97359"/>
    <lineage>
        <taxon>Eukaryota</taxon>
        <taxon>Fungi</taxon>
        <taxon>Dikarya</taxon>
        <taxon>Basidiomycota</taxon>
        <taxon>Agaricomycotina</taxon>
        <taxon>Agaricomycetes</taxon>
        <taxon>Agaricomycetidae</taxon>
        <taxon>Agaricales</taxon>
        <taxon>Schizophyllaceae</taxon>
        <taxon>Schizophyllum</taxon>
    </lineage>
</organism>
<keyword evidence="3" id="KW-0131">Cell cycle</keyword>
<dbReference type="InterPro" id="IPR024977">
    <property type="entry name" value="Apc4-like_WD40_dom"/>
</dbReference>
<feature type="compositionally biased region" description="Polar residues" evidence="5">
    <location>
        <begin position="135"/>
        <end position="144"/>
    </location>
</feature>
<accession>A0A550CVQ9</accession>
<protein>
    <submittedName>
        <fullName evidence="7">WD40-repeat-containing domain protein</fullName>
    </submittedName>
</protein>
<feature type="region of interest" description="Disordered" evidence="5">
    <location>
        <begin position="132"/>
        <end position="180"/>
    </location>
</feature>
<dbReference type="PANTHER" id="PTHR19918">
    <property type="entry name" value="CELL DIVISION CYCLE 20 CDC20 FIZZY -RELATED"/>
    <property type="match status" value="1"/>
</dbReference>
<feature type="compositionally biased region" description="Basic residues" evidence="5">
    <location>
        <begin position="97"/>
        <end position="106"/>
    </location>
</feature>
<evidence type="ECO:0000259" key="6">
    <source>
        <dbReference type="Pfam" id="PF12894"/>
    </source>
</evidence>
<dbReference type="GO" id="GO:0031145">
    <property type="term" value="P:anaphase-promoting complex-dependent catabolic process"/>
    <property type="evidence" value="ECO:0007669"/>
    <property type="project" value="TreeGrafter"/>
</dbReference>
<evidence type="ECO:0000256" key="3">
    <source>
        <dbReference type="ARBA" id="ARBA00023306"/>
    </source>
</evidence>
<dbReference type="Proteomes" id="UP000320762">
    <property type="component" value="Unassembled WGS sequence"/>
</dbReference>
<dbReference type="Pfam" id="PF00400">
    <property type="entry name" value="WD40"/>
    <property type="match status" value="3"/>
</dbReference>
<proteinExistence type="predicted"/>
<evidence type="ECO:0000313" key="8">
    <source>
        <dbReference type="Proteomes" id="UP000320762"/>
    </source>
</evidence>
<feature type="compositionally biased region" description="Polar residues" evidence="5">
    <location>
        <begin position="23"/>
        <end position="36"/>
    </location>
</feature>
<dbReference type="GO" id="GO:0010997">
    <property type="term" value="F:anaphase-promoting complex binding"/>
    <property type="evidence" value="ECO:0007669"/>
    <property type="project" value="InterPro"/>
</dbReference>
<keyword evidence="1 4" id="KW-0853">WD repeat</keyword>
<dbReference type="STRING" id="97359.A0A550CVQ9"/>
<evidence type="ECO:0000256" key="1">
    <source>
        <dbReference type="ARBA" id="ARBA00022574"/>
    </source>
</evidence>
<keyword evidence="8" id="KW-1185">Reference proteome</keyword>
<dbReference type="GO" id="GO:1990757">
    <property type="term" value="F:ubiquitin ligase activator activity"/>
    <property type="evidence" value="ECO:0007669"/>
    <property type="project" value="TreeGrafter"/>
</dbReference>
<dbReference type="EMBL" id="VDMD01000001">
    <property type="protein sequence ID" value="TRM68853.1"/>
    <property type="molecule type" value="Genomic_DNA"/>
</dbReference>
<dbReference type="InterPro" id="IPR033010">
    <property type="entry name" value="Cdc20/Fizzy"/>
</dbReference>
<dbReference type="GO" id="GO:0005680">
    <property type="term" value="C:anaphase-promoting complex"/>
    <property type="evidence" value="ECO:0007669"/>
    <property type="project" value="TreeGrafter"/>
</dbReference>
<name>A0A550CVQ9_9AGAR</name>
<comment type="caution">
    <text evidence="7">The sequence shown here is derived from an EMBL/GenBank/DDBJ whole genome shotgun (WGS) entry which is preliminary data.</text>
</comment>
<dbReference type="GO" id="GO:1905786">
    <property type="term" value="P:positive regulation of anaphase-promoting complex-dependent catabolic process"/>
    <property type="evidence" value="ECO:0007669"/>
    <property type="project" value="TreeGrafter"/>
</dbReference>
<evidence type="ECO:0000256" key="2">
    <source>
        <dbReference type="ARBA" id="ARBA00022737"/>
    </source>
</evidence>
<dbReference type="AlphaFoldDB" id="A0A550CVQ9"/>
<sequence>MSNFSNSTFAKRLKLSRSDASERTTPLGDSSATNSPVERRRSVSTLEAAFTPETPETPKTHGSSTSRDYGDRFISSREADDFGLFYNLLEDEENRQPKPKLKKRHSFIPADSDARKEQARSIFDSVLHTEALSELSPSTSSPKNYSPAPSRRRTQLLAYATPSRDSAHRRPEGENALDTPENYLASPIGARTSAILQAPHPSVRQISKAPYRVLSAPDLEDDFYLNLLAWSARNVIAVALGSTVYVCSGNSFEAKRVFDATTYKPRDLVTSLRWDQRGTQLAVGTESGRLYLFDGVKLALIRTYIGAHELKIGCLAWNGDLLSSGSRDKHIHHRDVRQDGRGPVHDSTGHKQEICGLEWSNGASTSPDWGASNLGGVGGLLASGGNDNKVIIWDLRGSQRPRTRVRATGDNDVTVGNVARGIVDRSLEDTSFSSSTSSLSDAASSDYLFKFHSHTAAVKALAWDPHESGILASGGGSSDQSIRWWNCSTGDLLQTVDTGCQVCALAYSPTSREIVSTHRCAYRGGPNPICVWKYPSLEMIANLPGHLDRPLYLAMSPDGQSIVTGAGGRDQTLRFWLVFPRTSGEKRKLEDETRLDYARQLR</sequence>
<feature type="repeat" description="WD" evidence="4">
    <location>
        <begin position="378"/>
        <end position="403"/>
    </location>
</feature>